<dbReference type="Proteomes" id="UP000515163">
    <property type="component" value="Unplaced"/>
</dbReference>
<dbReference type="GO" id="GO:0001965">
    <property type="term" value="F:G-protein alpha-subunit binding"/>
    <property type="evidence" value="ECO:0007669"/>
    <property type="project" value="TreeGrafter"/>
</dbReference>
<dbReference type="SMART" id="SM00028">
    <property type="entry name" value="TPR"/>
    <property type="match status" value="4"/>
</dbReference>
<dbReference type="AlphaFoldDB" id="A0A6P8IM51"/>
<evidence type="ECO:0000256" key="3">
    <source>
        <dbReference type="ARBA" id="ARBA00022737"/>
    </source>
</evidence>
<organism evidence="6 7">
    <name type="scientific">Actinia tenebrosa</name>
    <name type="common">Australian red waratah sea anemone</name>
    <dbReference type="NCBI Taxonomy" id="6105"/>
    <lineage>
        <taxon>Eukaryota</taxon>
        <taxon>Metazoa</taxon>
        <taxon>Cnidaria</taxon>
        <taxon>Anthozoa</taxon>
        <taxon>Hexacorallia</taxon>
        <taxon>Actiniaria</taxon>
        <taxon>Actiniidae</taxon>
        <taxon>Actinia</taxon>
    </lineage>
</organism>
<keyword evidence="2" id="KW-0963">Cytoplasm</keyword>
<feature type="region of interest" description="Disordered" evidence="5">
    <location>
        <begin position="232"/>
        <end position="283"/>
    </location>
</feature>
<dbReference type="SUPFAM" id="SSF48452">
    <property type="entry name" value="TPR-like"/>
    <property type="match status" value="1"/>
</dbReference>
<evidence type="ECO:0000256" key="5">
    <source>
        <dbReference type="SAM" id="MobiDB-lite"/>
    </source>
</evidence>
<gene>
    <name evidence="7" type="primary">LOC116302666</name>
</gene>
<dbReference type="RefSeq" id="XP_031567867.1">
    <property type="nucleotide sequence ID" value="XM_031712007.1"/>
</dbReference>
<keyword evidence="4" id="KW-0802">TPR repeat</keyword>
<evidence type="ECO:0000256" key="1">
    <source>
        <dbReference type="ARBA" id="ARBA00004496"/>
    </source>
</evidence>
<feature type="region of interest" description="Disordered" evidence="5">
    <location>
        <begin position="1"/>
        <end position="29"/>
    </location>
</feature>
<dbReference type="PROSITE" id="PS50005">
    <property type="entry name" value="TPR"/>
    <property type="match status" value="1"/>
</dbReference>
<dbReference type="InterPro" id="IPR011990">
    <property type="entry name" value="TPR-like_helical_dom_sf"/>
</dbReference>
<keyword evidence="6" id="KW-1185">Reference proteome</keyword>
<evidence type="ECO:0000313" key="7">
    <source>
        <dbReference type="RefSeq" id="XP_031567867.1"/>
    </source>
</evidence>
<keyword evidence="3" id="KW-0677">Repeat</keyword>
<evidence type="ECO:0000256" key="2">
    <source>
        <dbReference type="ARBA" id="ARBA00022490"/>
    </source>
</evidence>
<dbReference type="GeneID" id="116302666"/>
<dbReference type="GO" id="GO:0005938">
    <property type="term" value="C:cell cortex"/>
    <property type="evidence" value="ECO:0007669"/>
    <property type="project" value="TreeGrafter"/>
</dbReference>
<proteinExistence type="predicted"/>
<feature type="compositionally biased region" description="Polar residues" evidence="5">
    <location>
        <begin position="248"/>
        <end position="268"/>
    </location>
</feature>
<dbReference type="GO" id="GO:0005092">
    <property type="term" value="F:GDP-dissociation inhibitor activity"/>
    <property type="evidence" value="ECO:0007669"/>
    <property type="project" value="TreeGrafter"/>
</dbReference>
<dbReference type="PROSITE" id="PS50293">
    <property type="entry name" value="TPR_REGION"/>
    <property type="match status" value="1"/>
</dbReference>
<protein>
    <submittedName>
        <fullName evidence="7">G-protein-signaling modulator 2-like</fullName>
    </submittedName>
</protein>
<dbReference type="InParanoid" id="A0A6P8IM51"/>
<dbReference type="OrthoDB" id="5984918at2759"/>
<sequence>MEIDENPPRKSSLIVAKSNGEDTKQDDSGILDTTKFKTLEEQVKFYERRIRSCHKAKQKEKEGDELCNLGILYYKAGRLQDARHCHERHLNIAKSIRSPRSEKRAYCNLGCTYRRLGNLDRAIECYEEGLKLAKELGDRTGEGKLINNLANIFEQKGDFDQAVCYHQRRLKLAKELNDLDAESKSCASIGNIHHLLGNIRESIAYYERLVASLKFKLAQKDKKAAKVEANCNGEEKDDHFEDDYSYPGASTPNRRNSDSISVNSSKTDPGSVGTDPKSGTSNG</sequence>
<dbReference type="Pfam" id="PF13424">
    <property type="entry name" value="TPR_12"/>
    <property type="match status" value="1"/>
</dbReference>
<evidence type="ECO:0000313" key="6">
    <source>
        <dbReference type="Proteomes" id="UP000515163"/>
    </source>
</evidence>
<dbReference type="Pfam" id="PF13181">
    <property type="entry name" value="TPR_8"/>
    <property type="match status" value="1"/>
</dbReference>
<dbReference type="KEGG" id="aten:116302666"/>
<dbReference type="PANTHER" id="PTHR45954">
    <property type="entry name" value="LD33695P"/>
    <property type="match status" value="1"/>
</dbReference>
<name>A0A6P8IM51_ACTTE</name>
<reference evidence="7" key="1">
    <citation type="submission" date="2025-08" db="UniProtKB">
        <authorList>
            <consortium name="RefSeq"/>
        </authorList>
    </citation>
    <scope>IDENTIFICATION</scope>
    <source>
        <tissue evidence="7">Tentacle</tissue>
    </source>
</reference>
<evidence type="ECO:0000256" key="4">
    <source>
        <dbReference type="PROSITE-ProRule" id="PRU00339"/>
    </source>
</evidence>
<feature type="repeat" description="TPR" evidence="4">
    <location>
        <begin position="103"/>
        <end position="136"/>
    </location>
</feature>
<dbReference type="GO" id="GO:0000132">
    <property type="term" value="P:establishment of mitotic spindle orientation"/>
    <property type="evidence" value="ECO:0007669"/>
    <property type="project" value="TreeGrafter"/>
</dbReference>
<dbReference type="InterPro" id="IPR019734">
    <property type="entry name" value="TPR_rpt"/>
</dbReference>
<dbReference type="InterPro" id="IPR052386">
    <property type="entry name" value="GPSM"/>
</dbReference>
<dbReference type="Pfam" id="PF13176">
    <property type="entry name" value="TPR_7"/>
    <property type="match status" value="1"/>
</dbReference>
<dbReference type="PANTHER" id="PTHR45954:SF1">
    <property type="entry name" value="LD33695P"/>
    <property type="match status" value="1"/>
</dbReference>
<accession>A0A6P8IM51</accession>
<dbReference type="Gene3D" id="1.25.40.10">
    <property type="entry name" value="Tetratricopeptide repeat domain"/>
    <property type="match status" value="1"/>
</dbReference>
<comment type="subcellular location">
    <subcellularLocation>
        <location evidence="1">Cytoplasm</location>
    </subcellularLocation>
</comment>